<dbReference type="PANTHER" id="PTHR46512:SF11">
    <property type="entry name" value="PEPTIDYLPROLYL ISOMERASE"/>
    <property type="match status" value="1"/>
</dbReference>
<accession>A0A699RNJ0</accession>
<comment type="catalytic activity">
    <reaction evidence="3">
        <text>[protein]-peptidylproline (omega=180) = [protein]-peptidylproline (omega=0)</text>
        <dbReference type="Rhea" id="RHEA:16237"/>
        <dbReference type="Rhea" id="RHEA-COMP:10747"/>
        <dbReference type="Rhea" id="RHEA-COMP:10748"/>
        <dbReference type="ChEBI" id="CHEBI:83833"/>
        <dbReference type="ChEBI" id="CHEBI:83834"/>
        <dbReference type="EC" id="5.2.1.8"/>
    </reaction>
</comment>
<reference evidence="5" key="1">
    <citation type="journal article" date="2019" name="Sci. Rep.">
        <title>Draft genome of Tanacetum cinerariifolium, the natural source of mosquito coil.</title>
        <authorList>
            <person name="Yamashiro T."/>
            <person name="Shiraishi A."/>
            <person name="Satake H."/>
            <person name="Nakayama K."/>
        </authorList>
    </citation>
    <scope>NUCLEOTIDE SEQUENCE</scope>
</reference>
<feature type="non-terminal residue" evidence="5">
    <location>
        <position position="1"/>
    </location>
</feature>
<dbReference type="InterPro" id="IPR050754">
    <property type="entry name" value="FKBP4/5/8-like"/>
</dbReference>
<dbReference type="GO" id="GO:0003755">
    <property type="term" value="F:peptidyl-prolyl cis-trans isomerase activity"/>
    <property type="evidence" value="ECO:0007669"/>
    <property type="project" value="UniProtKB-KW"/>
</dbReference>
<keyword evidence="2" id="KW-0802">TPR repeat</keyword>
<feature type="domain" description="PPIase FKBP-type" evidence="4">
    <location>
        <begin position="1"/>
        <end position="49"/>
    </location>
</feature>
<evidence type="ECO:0000259" key="4">
    <source>
        <dbReference type="PROSITE" id="PS50059"/>
    </source>
</evidence>
<proteinExistence type="predicted"/>
<dbReference type="EC" id="5.2.1.8" evidence="3"/>
<evidence type="ECO:0000256" key="2">
    <source>
        <dbReference type="ARBA" id="ARBA00022803"/>
    </source>
</evidence>
<dbReference type="EMBL" id="BKCJ011109136">
    <property type="protein sequence ID" value="GFC87206.1"/>
    <property type="molecule type" value="Genomic_DNA"/>
</dbReference>
<name>A0A699RNJ0_TANCI</name>
<dbReference type="InterPro" id="IPR001179">
    <property type="entry name" value="PPIase_FKBP_dom"/>
</dbReference>
<dbReference type="Gene3D" id="1.25.40.10">
    <property type="entry name" value="Tetratricopeptide repeat domain"/>
    <property type="match status" value="1"/>
</dbReference>
<protein>
    <recommendedName>
        <fullName evidence="3">peptidylprolyl isomerase</fullName>
        <ecNumber evidence="3">5.2.1.8</ecNumber>
    </recommendedName>
</protein>
<keyword evidence="3" id="KW-0697">Rotamase</keyword>
<comment type="caution">
    <text evidence="5">The sequence shown here is derived from an EMBL/GenBank/DDBJ whole genome shotgun (WGS) entry which is preliminary data.</text>
</comment>
<dbReference type="PANTHER" id="PTHR46512">
    <property type="entry name" value="PEPTIDYLPROLYL ISOMERASE"/>
    <property type="match status" value="1"/>
</dbReference>
<dbReference type="InterPro" id="IPR046357">
    <property type="entry name" value="PPIase_dom_sf"/>
</dbReference>
<keyword evidence="1" id="KW-0677">Repeat</keyword>
<sequence>GVNTMKKGEVASLTIHLEYAFGSTGLHEGSITVPANSNVYYDVDLVSFKKEKDSWKLTPEKIEIYGRNKEEGNTVFKKQKYERASKRY</sequence>
<organism evidence="5">
    <name type="scientific">Tanacetum cinerariifolium</name>
    <name type="common">Dalmatian daisy</name>
    <name type="synonym">Chrysanthemum cinerariifolium</name>
    <dbReference type="NCBI Taxonomy" id="118510"/>
    <lineage>
        <taxon>Eukaryota</taxon>
        <taxon>Viridiplantae</taxon>
        <taxon>Streptophyta</taxon>
        <taxon>Embryophyta</taxon>
        <taxon>Tracheophyta</taxon>
        <taxon>Spermatophyta</taxon>
        <taxon>Magnoliopsida</taxon>
        <taxon>eudicotyledons</taxon>
        <taxon>Gunneridae</taxon>
        <taxon>Pentapetalae</taxon>
        <taxon>asterids</taxon>
        <taxon>campanulids</taxon>
        <taxon>Asterales</taxon>
        <taxon>Asteraceae</taxon>
        <taxon>Asteroideae</taxon>
        <taxon>Anthemideae</taxon>
        <taxon>Anthemidinae</taxon>
        <taxon>Tanacetum</taxon>
    </lineage>
</organism>
<gene>
    <name evidence="5" type="ORF">Tci_859176</name>
</gene>
<evidence type="ECO:0000256" key="1">
    <source>
        <dbReference type="ARBA" id="ARBA00022737"/>
    </source>
</evidence>
<dbReference type="PROSITE" id="PS50059">
    <property type="entry name" value="FKBP_PPIASE"/>
    <property type="match status" value="1"/>
</dbReference>
<dbReference type="InterPro" id="IPR011990">
    <property type="entry name" value="TPR-like_helical_dom_sf"/>
</dbReference>
<dbReference type="Pfam" id="PF00254">
    <property type="entry name" value="FKBP_C"/>
    <property type="match status" value="1"/>
</dbReference>
<dbReference type="Gene3D" id="3.10.50.40">
    <property type="match status" value="1"/>
</dbReference>
<dbReference type="AlphaFoldDB" id="A0A699RNJ0"/>
<evidence type="ECO:0000313" key="5">
    <source>
        <dbReference type="EMBL" id="GFC87206.1"/>
    </source>
</evidence>
<dbReference type="SUPFAM" id="SSF54534">
    <property type="entry name" value="FKBP-like"/>
    <property type="match status" value="1"/>
</dbReference>
<evidence type="ECO:0000256" key="3">
    <source>
        <dbReference type="PROSITE-ProRule" id="PRU00277"/>
    </source>
</evidence>
<keyword evidence="3 5" id="KW-0413">Isomerase</keyword>